<dbReference type="RefSeq" id="WP_176976287.1">
    <property type="nucleotide sequence ID" value="NZ_JABZEO010000005.1"/>
</dbReference>
<comment type="caution">
    <text evidence="2">The sequence shown here is derived from an EMBL/GenBank/DDBJ whole genome shotgun (WGS) entry which is preliminary data.</text>
</comment>
<name>A0A850R6V6_9GAMM</name>
<dbReference type="Proteomes" id="UP000592294">
    <property type="component" value="Unassembled WGS sequence"/>
</dbReference>
<sequence>MSDTTTATPKKRGRPKGPRPALTSAERMRQARERVRFALDDPEGNITTLPDQLLLEAVALAYRKDRPGALFYGVEELFGRLNARSSDDHTYVVHLERIPKGDTVTNKAADNGVTVT</sequence>
<gene>
    <name evidence="2" type="ORF">HW932_09685</name>
</gene>
<protein>
    <submittedName>
        <fullName evidence="2">Uncharacterized protein</fullName>
    </submittedName>
</protein>
<evidence type="ECO:0000256" key="1">
    <source>
        <dbReference type="SAM" id="MobiDB-lite"/>
    </source>
</evidence>
<accession>A0A850R6V6</accession>
<organism evidence="2 3">
    <name type="scientific">Allochromatium humboldtianum</name>
    <dbReference type="NCBI Taxonomy" id="504901"/>
    <lineage>
        <taxon>Bacteria</taxon>
        <taxon>Pseudomonadati</taxon>
        <taxon>Pseudomonadota</taxon>
        <taxon>Gammaproteobacteria</taxon>
        <taxon>Chromatiales</taxon>
        <taxon>Chromatiaceae</taxon>
        <taxon>Allochromatium</taxon>
    </lineage>
</organism>
<evidence type="ECO:0000313" key="2">
    <source>
        <dbReference type="EMBL" id="NVZ09534.1"/>
    </source>
</evidence>
<dbReference type="AlphaFoldDB" id="A0A850R6V6"/>
<reference evidence="2 3" key="1">
    <citation type="submission" date="2020-06" db="EMBL/GenBank/DDBJ databases">
        <title>Whole-genome sequence of Allochromatium humboldtianum DSM 21881, type strain.</title>
        <authorList>
            <person name="Kyndt J.A."/>
            <person name="Meyer T.E."/>
        </authorList>
    </citation>
    <scope>NUCLEOTIDE SEQUENCE [LARGE SCALE GENOMIC DNA]</scope>
    <source>
        <strain evidence="2 3">DSM 21881</strain>
    </source>
</reference>
<evidence type="ECO:0000313" key="3">
    <source>
        <dbReference type="Proteomes" id="UP000592294"/>
    </source>
</evidence>
<proteinExistence type="predicted"/>
<keyword evidence="3" id="KW-1185">Reference proteome</keyword>
<dbReference type="EMBL" id="JABZEO010000005">
    <property type="protein sequence ID" value="NVZ09534.1"/>
    <property type="molecule type" value="Genomic_DNA"/>
</dbReference>
<feature type="region of interest" description="Disordered" evidence="1">
    <location>
        <begin position="1"/>
        <end position="28"/>
    </location>
</feature>